<organism evidence="1">
    <name type="scientific">Arion vulgaris</name>
    <dbReference type="NCBI Taxonomy" id="1028688"/>
    <lineage>
        <taxon>Eukaryota</taxon>
        <taxon>Metazoa</taxon>
        <taxon>Spiralia</taxon>
        <taxon>Lophotrochozoa</taxon>
        <taxon>Mollusca</taxon>
        <taxon>Gastropoda</taxon>
        <taxon>Heterobranchia</taxon>
        <taxon>Euthyneura</taxon>
        <taxon>Panpulmonata</taxon>
        <taxon>Eupulmonata</taxon>
        <taxon>Stylommatophora</taxon>
        <taxon>Helicina</taxon>
        <taxon>Arionoidea</taxon>
        <taxon>Arionidae</taxon>
        <taxon>Arion</taxon>
    </lineage>
</organism>
<dbReference type="EMBL" id="HACG01004407">
    <property type="protein sequence ID" value="CEK51272.1"/>
    <property type="molecule type" value="Transcribed_RNA"/>
</dbReference>
<accession>A0A0B6Y4L6</accession>
<proteinExistence type="predicted"/>
<sequence length="71" mass="8140">AGMQGLDREKINRIIHDASKGSKFFGNAKKKEEVLNMKIQEQRALVESISSSQLQLGFYQADQLMRELEEK</sequence>
<dbReference type="AlphaFoldDB" id="A0A0B6Y4L6"/>
<evidence type="ECO:0000313" key="1">
    <source>
        <dbReference type="EMBL" id="CEK51272.1"/>
    </source>
</evidence>
<dbReference type="Gene3D" id="1.10.150.810">
    <property type="match status" value="1"/>
</dbReference>
<feature type="non-terminal residue" evidence="1">
    <location>
        <position position="71"/>
    </location>
</feature>
<dbReference type="InterPro" id="IPR050116">
    <property type="entry name" value="DNA_polymerase-Y"/>
</dbReference>
<name>A0A0B6Y4L6_9EUPU</name>
<dbReference type="PANTHER" id="PTHR11076:SF33">
    <property type="entry name" value="DNA POLYMERASE KAPPA"/>
    <property type="match status" value="1"/>
</dbReference>
<protein>
    <submittedName>
        <fullName evidence="1">Uncharacterized protein</fullName>
    </submittedName>
</protein>
<dbReference type="GO" id="GO:0042276">
    <property type="term" value="P:error-prone translesion synthesis"/>
    <property type="evidence" value="ECO:0007669"/>
    <property type="project" value="TreeGrafter"/>
</dbReference>
<dbReference type="GO" id="GO:0003887">
    <property type="term" value="F:DNA-directed DNA polymerase activity"/>
    <property type="evidence" value="ECO:0007669"/>
    <property type="project" value="TreeGrafter"/>
</dbReference>
<dbReference type="PANTHER" id="PTHR11076">
    <property type="entry name" value="DNA REPAIR POLYMERASE UMUC / TRANSFERASE FAMILY MEMBER"/>
    <property type="match status" value="1"/>
</dbReference>
<dbReference type="GO" id="GO:0005634">
    <property type="term" value="C:nucleus"/>
    <property type="evidence" value="ECO:0007669"/>
    <property type="project" value="TreeGrafter"/>
</dbReference>
<reference evidence="1" key="1">
    <citation type="submission" date="2014-12" db="EMBL/GenBank/DDBJ databases">
        <title>Insight into the proteome of Arion vulgaris.</title>
        <authorList>
            <person name="Aradska J."/>
            <person name="Bulat T."/>
            <person name="Smidak R."/>
            <person name="Sarate P."/>
            <person name="Gangsoo J."/>
            <person name="Sialana F."/>
            <person name="Bilban M."/>
            <person name="Lubec G."/>
        </authorList>
    </citation>
    <scope>NUCLEOTIDE SEQUENCE</scope>
    <source>
        <tissue evidence="1">Skin</tissue>
    </source>
</reference>
<feature type="non-terminal residue" evidence="1">
    <location>
        <position position="1"/>
    </location>
</feature>
<gene>
    <name evidence="1" type="primary">ORF13002</name>
</gene>